<dbReference type="Gene3D" id="3.40.980.10">
    <property type="entry name" value="MoaB/Mog-like domain"/>
    <property type="match status" value="1"/>
</dbReference>
<dbReference type="NCBIfam" id="TIGR00199">
    <property type="entry name" value="PncC_domain"/>
    <property type="match status" value="1"/>
</dbReference>
<dbReference type="NCBIfam" id="TIGR00177">
    <property type="entry name" value="molyb_syn"/>
    <property type="match status" value="1"/>
</dbReference>
<dbReference type="Proteomes" id="UP000183954">
    <property type="component" value="Unassembled WGS sequence"/>
</dbReference>
<dbReference type="InterPro" id="IPR041424">
    <property type="entry name" value="CinA_KH"/>
</dbReference>
<evidence type="ECO:0000313" key="4">
    <source>
        <dbReference type="Proteomes" id="UP000183954"/>
    </source>
</evidence>
<dbReference type="Gene3D" id="3.30.70.2860">
    <property type="match status" value="1"/>
</dbReference>
<dbReference type="InterPro" id="IPR036653">
    <property type="entry name" value="CinA-like_C"/>
</dbReference>
<dbReference type="AlphaFoldDB" id="A0A1M5WTS1"/>
<feature type="domain" description="MoaB/Mog" evidence="2">
    <location>
        <begin position="47"/>
        <end position="214"/>
    </location>
</feature>
<dbReference type="Gene3D" id="3.90.950.20">
    <property type="entry name" value="CinA-like"/>
    <property type="match status" value="1"/>
</dbReference>
<dbReference type="EMBL" id="FQXJ01000005">
    <property type="protein sequence ID" value="SHH90959.1"/>
    <property type="molecule type" value="Genomic_DNA"/>
</dbReference>
<evidence type="ECO:0000313" key="3">
    <source>
        <dbReference type="EMBL" id="SHH90959.1"/>
    </source>
</evidence>
<dbReference type="Pfam" id="PF02464">
    <property type="entry name" value="CinA"/>
    <property type="match status" value="1"/>
</dbReference>
<comment type="similarity">
    <text evidence="1">Belongs to the CinA family.</text>
</comment>
<dbReference type="InterPro" id="IPR050101">
    <property type="entry name" value="CinA"/>
</dbReference>
<dbReference type="InterPro" id="IPR036425">
    <property type="entry name" value="MoaB/Mog-like_dom_sf"/>
</dbReference>
<dbReference type="InterPro" id="IPR001453">
    <property type="entry name" value="MoaB/Mog_dom"/>
</dbReference>
<dbReference type="PIRSF" id="PIRSF006728">
    <property type="entry name" value="CinA"/>
    <property type="match status" value="1"/>
</dbReference>
<dbReference type="InterPro" id="IPR008135">
    <property type="entry name" value="Competence-induced_CinA"/>
</dbReference>
<dbReference type="NCBIfam" id="TIGR00200">
    <property type="entry name" value="cinA_nterm"/>
    <property type="match status" value="1"/>
</dbReference>
<keyword evidence="4" id="KW-1185">Reference proteome</keyword>
<organism evidence="3 4">
    <name type="scientific">Desulfosporosinus lacus DSM 15449</name>
    <dbReference type="NCBI Taxonomy" id="1121420"/>
    <lineage>
        <taxon>Bacteria</taxon>
        <taxon>Bacillati</taxon>
        <taxon>Bacillota</taxon>
        <taxon>Clostridia</taxon>
        <taxon>Eubacteriales</taxon>
        <taxon>Desulfitobacteriaceae</taxon>
        <taxon>Desulfosporosinus</taxon>
    </lineage>
</organism>
<evidence type="ECO:0000256" key="1">
    <source>
        <dbReference type="HAMAP-Rule" id="MF_00226"/>
    </source>
</evidence>
<dbReference type="HAMAP" id="MF_00226_B">
    <property type="entry name" value="CinA_B"/>
    <property type="match status" value="1"/>
</dbReference>
<dbReference type="SUPFAM" id="SSF142433">
    <property type="entry name" value="CinA-like"/>
    <property type="match status" value="1"/>
</dbReference>
<dbReference type="STRING" id="1121420.SAMN02746098_01784"/>
<dbReference type="PANTHER" id="PTHR13939">
    <property type="entry name" value="NICOTINAMIDE-NUCLEOTIDE AMIDOHYDROLASE PNCC"/>
    <property type="match status" value="1"/>
</dbReference>
<proteinExistence type="inferred from homology"/>
<dbReference type="PANTHER" id="PTHR13939:SF0">
    <property type="entry name" value="NMN AMIDOHYDROLASE-LIKE PROTEIN YFAY"/>
    <property type="match status" value="1"/>
</dbReference>
<dbReference type="InterPro" id="IPR008136">
    <property type="entry name" value="CinA_C"/>
</dbReference>
<name>A0A1M5WTS1_9FIRM</name>
<dbReference type="Pfam" id="PF00994">
    <property type="entry name" value="MoCF_biosynth"/>
    <property type="match status" value="1"/>
</dbReference>
<dbReference type="Pfam" id="PF18146">
    <property type="entry name" value="CinA_KH"/>
    <property type="match status" value="1"/>
</dbReference>
<sequence length="457" mass="49952">MTRSEIINKVHGRSSMFIICRSKHELRICRPRICVDYRRVVNYMKAEIVSTGTELLLGETLNTSAHYLTGKLSLLGIEVDYHTTVGDNPKRLEQILRQAIERTDIIVTTGGLGPTADDLTKELVAKVLDLKMEIDAPSSENIKQFFSRRKAPMPSSNEKQAFFPKGSKVLPNPIGTAPGAIIEKKGKTVIILPGPPFEMQPMFDNYVWPELVSMIGPHVERMNERVLKVFGMGESSIEKVLDDLMNLPNLTMALLAKRAEMHIRLVARSTEITSGEAKMALDQAEEEIRRRLGNKVFGRDQETMISIVGKALISKDLTISTAESCTGGLLGAAFTQEPGSSKFYLGGAVSYSNALKQSLLGVDEESLKAFGAVSEEVAKEMAEGIRSKTGSALAVSTTGIAGPDGGTNEKPVGLVYIGFATANGVHAEKFQFYGERESVRQLTVQAALNGVRLYVKQ</sequence>
<gene>
    <name evidence="1" type="primary">cinA</name>
    <name evidence="3" type="ORF">SAMN02746098_01784</name>
</gene>
<dbReference type="CDD" id="cd00885">
    <property type="entry name" value="cinA"/>
    <property type="match status" value="1"/>
</dbReference>
<protein>
    <recommendedName>
        <fullName evidence="1">Putative competence-damage inducible protein</fullName>
    </recommendedName>
</protein>
<evidence type="ECO:0000259" key="2">
    <source>
        <dbReference type="SMART" id="SM00852"/>
    </source>
</evidence>
<dbReference type="SMART" id="SM00852">
    <property type="entry name" value="MoCF_biosynth"/>
    <property type="match status" value="1"/>
</dbReference>
<dbReference type="NCBIfam" id="NF001813">
    <property type="entry name" value="PRK00549.1"/>
    <property type="match status" value="1"/>
</dbReference>
<reference evidence="4" key="1">
    <citation type="submission" date="2016-11" db="EMBL/GenBank/DDBJ databases">
        <authorList>
            <person name="Varghese N."/>
            <person name="Submissions S."/>
        </authorList>
    </citation>
    <scope>NUCLEOTIDE SEQUENCE [LARGE SCALE GENOMIC DNA]</scope>
    <source>
        <strain evidence="4">DSM 15449</strain>
    </source>
</reference>
<accession>A0A1M5WTS1</accession>
<dbReference type="SUPFAM" id="SSF53218">
    <property type="entry name" value="Molybdenum cofactor biosynthesis proteins"/>
    <property type="match status" value="1"/>
</dbReference>